<dbReference type="GO" id="GO:0003677">
    <property type="term" value="F:DNA binding"/>
    <property type="evidence" value="ECO:0007669"/>
    <property type="project" value="UniProtKB-KW"/>
</dbReference>
<keyword evidence="2" id="KW-0238">DNA-binding</keyword>
<dbReference type="InterPro" id="IPR036388">
    <property type="entry name" value="WH-like_DNA-bd_sf"/>
</dbReference>
<evidence type="ECO:0000259" key="4">
    <source>
        <dbReference type="PROSITE" id="PS51000"/>
    </source>
</evidence>
<reference evidence="5 6" key="1">
    <citation type="submission" date="2016-11" db="EMBL/GenBank/DDBJ databases">
        <authorList>
            <person name="Jaros S."/>
            <person name="Januszkiewicz K."/>
            <person name="Wedrychowicz H."/>
        </authorList>
    </citation>
    <scope>NUCLEOTIDE SEQUENCE [LARGE SCALE GENOMIC DNA]</scope>
    <source>
        <strain evidence="5 6">DSM 27406</strain>
    </source>
</reference>
<organism evidence="5 6">
    <name type="scientific">Chitinophaga jiangningensis</name>
    <dbReference type="NCBI Taxonomy" id="1419482"/>
    <lineage>
        <taxon>Bacteria</taxon>
        <taxon>Pseudomonadati</taxon>
        <taxon>Bacteroidota</taxon>
        <taxon>Chitinophagia</taxon>
        <taxon>Chitinophagales</taxon>
        <taxon>Chitinophagaceae</taxon>
        <taxon>Chitinophaga</taxon>
    </lineage>
</organism>
<dbReference type="OrthoDB" id="9798651at2"/>
<dbReference type="InterPro" id="IPR018356">
    <property type="entry name" value="Tscrpt_reg_HTH_DeoR_CS"/>
</dbReference>
<protein>
    <submittedName>
        <fullName evidence="5">Transcriptional regulator, DeoR family</fullName>
    </submittedName>
</protein>
<keyword evidence="1" id="KW-0805">Transcription regulation</keyword>
<dbReference type="InterPro" id="IPR014036">
    <property type="entry name" value="DeoR-like_C"/>
</dbReference>
<dbReference type="EMBL" id="FRBL01000010">
    <property type="protein sequence ID" value="SHM74511.1"/>
    <property type="molecule type" value="Genomic_DNA"/>
</dbReference>
<feature type="domain" description="HTH deoR-type" evidence="4">
    <location>
        <begin position="3"/>
        <end position="58"/>
    </location>
</feature>
<dbReference type="GO" id="GO:0003700">
    <property type="term" value="F:DNA-binding transcription factor activity"/>
    <property type="evidence" value="ECO:0007669"/>
    <property type="project" value="InterPro"/>
</dbReference>
<keyword evidence="6" id="KW-1185">Reference proteome</keyword>
<evidence type="ECO:0000313" key="5">
    <source>
        <dbReference type="EMBL" id="SHM74511.1"/>
    </source>
</evidence>
<dbReference type="AlphaFoldDB" id="A0A1M7L8N5"/>
<dbReference type="SMART" id="SM00420">
    <property type="entry name" value="HTH_DEOR"/>
    <property type="match status" value="1"/>
</dbReference>
<evidence type="ECO:0000313" key="6">
    <source>
        <dbReference type="Proteomes" id="UP000184420"/>
    </source>
</evidence>
<sequence>MIKEQRFDFILNELREHEQVTYEMLAASLLVSEDTIRRDIDQLYRNGLLSKIRGGAMLPSKNPLTFRDRSGFLCEQKNIIALKAIPFLKSGMTVFMDGGTTICTLAKVLPADLSIRVITNNQPLVPILDAYRHIEIIVLGGVYDRGTATNTGTITCREAEHYMADLYLMGTCGIDDQFGITCTIEPESHVKRTMMRHARQTMSLSNHNILHRNKNFRVCAFDEIDVLITDLESDHADLDAFRNQGVQLV</sequence>
<evidence type="ECO:0000256" key="2">
    <source>
        <dbReference type="ARBA" id="ARBA00023125"/>
    </source>
</evidence>
<evidence type="ECO:0000256" key="1">
    <source>
        <dbReference type="ARBA" id="ARBA00023015"/>
    </source>
</evidence>
<accession>A0A1M7L8N5</accession>
<gene>
    <name evidence="5" type="ORF">SAMN05444266_110203</name>
</gene>
<dbReference type="Pfam" id="PF00455">
    <property type="entry name" value="DeoRC"/>
    <property type="match status" value="1"/>
</dbReference>
<dbReference type="InterPro" id="IPR036390">
    <property type="entry name" value="WH_DNA-bd_sf"/>
</dbReference>
<dbReference type="InterPro" id="IPR050313">
    <property type="entry name" value="Carb_Metab_HTH_regulators"/>
</dbReference>
<keyword evidence="3" id="KW-0804">Transcription</keyword>
<dbReference type="SUPFAM" id="SSF46785">
    <property type="entry name" value="Winged helix' DNA-binding domain"/>
    <property type="match status" value="1"/>
</dbReference>
<dbReference type="Pfam" id="PF08220">
    <property type="entry name" value="HTH_DeoR"/>
    <property type="match status" value="1"/>
</dbReference>
<proteinExistence type="predicted"/>
<dbReference type="RefSeq" id="WP_073086428.1">
    <property type="nucleotide sequence ID" value="NZ_FRBL01000010.1"/>
</dbReference>
<dbReference type="InterPro" id="IPR001034">
    <property type="entry name" value="DeoR_HTH"/>
</dbReference>
<dbReference type="Gene3D" id="1.10.10.10">
    <property type="entry name" value="Winged helix-like DNA-binding domain superfamily/Winged helix DNA-binding domain"/>
    <property type="match status" value="1"/>
</dbReference>
<dbReference type="PROSITE" id="PS51000">
    <property type="entry name" value="HTH_DEOR_2"/>
    <property type="match status" value="1"/>
</dbReference>
<dbReference type="SUPFAM" id="SSF100950">
    <property type="entry name" value="NagB/RpiA/CoA transferase-like"/>
    <property type="match status" value="1"/>
</dbReference>
<name>A0A1M7L8N5_9BACT</name>
<dbReference type="InterPro" id="IPR037171">
    <property type="entry name" value="NagB/RpiA_transferase-like"/>
</dbReference>
<dbReference type="PANTHER" id="PTHR30363">
    <property type="entry name" value="HTH-TYPE TRANSCRIPTIONAL REGULATOR SRLR-RELATED"/>
    <property type="match status" value="1"/>
</dbReference>
<dbReference type="PROSITE" id="PS00894">
    <property type="entry name" value="HTH_DEOR_1"/>
    <property type="match status" value="1"/>
</dbReference>
<dbReference type="Proteomes" id="UP000184420">
    <property type="component" value="Unassembled WGS sequence"/>
</dbReference>
<evidence type="ECO:0000256" key="3">
    <source>
        <dbReference type="ARBA" id="ARBA00023163"/>
    </source>
</evidence>
<dbReference type="PRINTS" id="PR00037">
    <property type="entry name" value="HTHLACR"/>
</dbReference>
<dbReference type="STRING" id="1419482.SAMN05444266_110203"/>
<dbReference type="SMART" id="SM01134">
    <property type="entry name" value="DeoRC"/>
    <property type="match status" value="1"/>
</dbReference>
<dbReference type="PANTHER" id="PTHR30363:SF44">
    <property type="entry name" value="AGA OPERON TRANSCRIPTIONAL REPRESSOR-RELATED"/>
    <property type="match status" value="1"/>
</dbReference>